<dbReference type="Pfam" id="PF16178">
    <property type="entry name" value="Anoct_dimer"/>
    <property type="match status" value="1"/>
</dbReference>
<evidence type="ECO:0000256" key="7">
    <source>
        <dbReference type="ARBA" id="ARBA00023180"/>
    </source>
</evidence>
<feature type="domain" description="Anoctamin transmembrane" evidence="10">
    <location>
        <begin position="342"/>
        <end position="483"/>
    </location>
</feature>
<evidence type="ECO:0000259" key="10">
    <source>
        <dbReference type="Pfam" id="PF04547"/>
    </source>
</evidence>
<evidence type="ECO:0000256" key="8">
    <source>
        <dbReference type="RuleBase" id="RU280814"/>
    </source>
</evidence>
<feature type="compositionally biased region" description="Basic and acidic residues" evidence="9">
    <location>
        <begin position="506"/>
        <end position="518"/>
    </location>
</feature>
<dbReference type="InterPro" id="IPR007632">
    <property type="entry name" value="Anoctamin"/>
</dbReference>
<keyword evidence="5 8" id="KW-1133">Transmembrane helix</keyword>
<reference evidence="12 13" key="1">
    <citation type="submission" date="2021-04" db="EMBL/GenBank/DDBJ databases">
        <authorList>
            <person name="De Guttry C."/>
            <person name="Zahm M."/>
            <person name="Klopp C."/>
            <person name="Cabau C."/>
            <person name="Louis A."/>
            <person name="Berthelot C."/>
            <person name="Parey E."/>
            <person name="Roest Crollius H."/>
            <person name="Montfort J."/>
            <person name="Robinson-Rechavi M."/>
            <person name="Bucao C."/>
            <person name="Bouchez O."/>
            <person name="Gislard M."/>
            <person name="Lluch J."/>
            <person name="Milhes M."/>
            <person name="Lampietro C."/>
            <person name="Lopez Roques C."/>
            <person name="Donnadieu C."/>
            <person name="Braasch I."/>
            <person name="Desvignes T."/>
            <person name="Postlethwait J."/>
            <person name="Bobe J."/>
            <person name="Wedekind C."/>
            <person name="Guiguen Y."/>
        </authorList>
    </citation>
    <scope>NUCLEOTIDE SEQUENCE [LARGE SCALE GENOMIC DNA]</scope>
    <source>
        <strain evidence="12">Cs_M1</strain>
        <tissue evidence="12">Blood</tissue>
    </source>
</reference>
<organism evidence="12 13">
    <name type="scientific">Coregonus suidteri</name>
    <dbReference type="NCBI Taxonomy" id="861788"/>
    <lineage>
        <taxon>Eukaryota</taxon>
        <taxon>Metazoa</taxon>
        <taxon>Chordata</taxon>
        <taxon>Craniata</taxon>
        <taxon>Vertebrata</taxon>
        <taxon>Euteleostomi</taxon>
        <taxon>Actinopterygii</taxon>
        <taxon>Neopterygii</taxon>
        <taxon>Teleostei</taxon>
        <taxon>Protacanthopterygii</taxon>
        <taxon>Salmoniformes</taxon>
        <taxon>Salmonidae</taxon>
        <taxon>Coregoninae</taxon>
        <taxon>Coregonus</taxon>
    </lineage>
</organism>
<dbReference type="PANTHER" id="PTHR12308">
    <property type="entry name" value="ANOCTAMIN"/>
    <property type="match status" value="1"/>
</dbReference>
<dbReference type="Pfam" id="PF04547">
    <property type="entry name" value="Anoctamin"/>
    <property type="match status" value="2"/>
</dbReference>
<dbReference type="Proteomes" id="UP001356427">
    <property type="component" value="Unassembled WGS sequence"/>
</dbReference>
<evidence type="ECO:0000313" key="12">
    <source>
        <dbReference type="EMBL" id="KAK6309465.1"/>
    </source>
</evidence>
<feature type="domain" description="Anoctamin dimerisation" evidence="11">
    <location>
        <begin position="71"/>
        <end position="339"/>
    </location>
</feature>
<feature type="transmembrane region" description="Helical" evidence="8">
    <location>
        <begin position="688"/>
        <end position="710"/>
    </location>
</feature>
<keyword evidence="6 8" id="KW-0472">Membrane</keyword>
<feature type="region of interest" description="Disordered" evidence="9">
    <location>
        <begin position="1"/>
        <end position="62"/>
    </location>
</feature>
<keyword evidence="4 8" id="KW-0812">Transmembrane</keyword>
<feature type="region of interest" description="Disordered" evidence="9">
    <location>
        <begin position="98"/>
        <end position="138"/>
    </location>
</feature>
<keyword evidence="7" id="KW-0325">Glycoprotein</keyword>
<feature type="transmembrane region" description="Helical" evidence="8">
    <location>
        <begin position="353"/>
        <end position="380"/>
    </location>
</feature>
<keyword evidence="13" id="KW-1185">Reference proteome</keyword>
<evidence type="ECO:0000256" key="2">
    <source>
        <dbReference type="ARBA" id="ARBA00009671"/>
    </source>
</evidence>
<name>A0AAN8LET3_9TELE</name>
<sequence length="742" mass="85056">MNKSSLRSEAWNGTERMRVATAMGESSSVQSEKLRSLARSLSEMGLDNGNPPGSAKQPTTEPSIELGKGTFFADGQRKVDYILCYHYKKRRISQHRLSLTSQASNGSLPLPSALRRDSQPELEVGLQEGEESHLSEEEKAMMREEFESGLLEQGLQLERDKESKSQGIGFIRLHVPWATLSREAELQKIKVPVKKSYELRQPQGIAGKIALLYQTLIKPFRPDVPETLNTQSHQNRTKTLSHPFSREKLHLFETKSQDILFDYAVRSRIVKEILTRTACTQTCQATGISSLLATGVYNSAFPPHDGSFTRKGGRDQRNDRQLLYEEWANYGVMFKYQPLDLIRKYFGEAIGLYFAWMGVYTRMLVPPSLLGLIVFLYGILTVHSNVPSQEMCDDSLNFTMCPLCDTVCDYWKLSSVCSLTRASYLFDNGATTLFAIFMSLWAAFFLEHWKRRQMCLKHAWDLTSLEDEEETPRPEYDEILQEKRRNKRGAKRRSELDGVGDGEAEQGEKDKMLSQREPESLTLEDRLPGYMINVSNPIAVWLTELEVPKTEAEFEERLILKSFLLKSMNTFAPVFYVAFFKGRFAGPPGDYVYLFGHFRMEECAPPGCLIELCIQLSMIMLGKQLIQNNVFEIVIPKLKKMYRTYKEKDKGGEEDEDEEETKRPKQQWDKDFSLDPFEGLSPEYMEMIIQYGFVTIFVASFPLAPLFALLNNVIEIRLDAAKFTTEIRRPDAVRRPDIEPFC</sequence>
<dbReference type="EMBL" id="JAGTTL010000018">
    <property type="protein sequence ID" value="KAK6309465.1"/>
    <property type="molecule type" value="Genomic_DNA"/>
</dbReference>
<dbReference type="InterPro" id="IPR032394">
    <property type="entry name" value="Anoct_dimer"/>
</dbReference>
<proteinExistence type="inferred from homology"/>
<feature type="region of interest" description="Disordered" evidence="9">
    <location>
        <begin position="471"/>
        <end position="518"/>
    </location>
</feature>
<dbReference type="AlphaFoldDB" id="A0AAN8LET3"/>
<dbReference type="GO" id="GO:0046983">
    <property type="term" value="F:protein dimerization activity"/>
    <property type="evidence" value="ECO:0007669"/>
    <property type="project" value="InterPro"/>
</dbReference>
<evidence type="ECO:0000256" key="4">
    <source>
        <dbReference type="ARBA" id="ARBA00022692"/>
    </source>
</evidence>
<evidence type="ECO:0000259" key="11">
    <source>
        <dbReference type="Pfam" id="PF16178"/>
    </source>
</evidence>
<evidence type="ECO:0000256" key="1">
    <source>
        <dbReference type="ARBA" id="ARBA00004651"/>
    </source>
</evidence>
<dbReference type="InterPro" id="IPR049452">
    <property type="entry name" value="Anoctamin_TM"/>
</dbReference>
<evidence type="ECO:0000313" key="13">
    <source>
        <dbReference type="Proteomes" id="UP001356427"/>
    </source>
</evidence>
<dbReference type="GO" id="GO:0005229">
    <property type="term" value="F:intracellularly calcium-gated chloride channel activity"/>
    <property type="evidence" value="ECO:0007669"/>
    <property type="project" value="TreeGrafter"/>
</dbReference>
<comment type="caution">
    <text evidence="8">Lacks conserved residue(s) required for the propagation of feature annotation.</text>
</comment>
<accession>A0AAN8LET3</accession>
<comment type="subcellular location">
    <subcellularLocation>
        <location evidence="1">Cell membrane</location>
        <topology evidence="1">Multi-pass membrane protein</topology>
    </subcellularLocation>
    <subcellularLocation>
        <location evidence="8">Membrane</location>
        <topology evidence="8">Multi-pass membrane protein</topology>
    </subcellularLocation>
</comment>
<dbReference type="PANTHER" id="PTHR12308:SF20">
    <property type="entry name" value="ANOCTAMIN-2"/>
    <property type="match status" value="1"/>
</dbReference>
<feature type="compositionally biased region" description="Basic and acidic residues" evidence="9">
    <location>
        <begin position="471"/>
        <end position="483"/>
    </location>
</feature>
<evidence type="ECO:0000256" key="3">
    <source>
        <dbReference type="ARBA" id="ARBA00022475"/>
    </source>
</evidence>
<evidence type="ECO:0000256" key="6">
    <source>
        <dbReference type="ARBA" id="ARBA00023136"/>
    </source>
</evidence>
<evidence type="ECO:0000256" key="9">
    <source>
        <dbReference type="SAM" id="MobiDB-lite"/>
    </source>
</evidence>
<protein>
    <recommendedName>
        <fullName evidence="8">Anoctamin</fullName>
    </recommendedName>
</protein>
<comment type="similarity">
    <text evidence="2 8">Belongs to the anoctamin family.</text>
</comment>
<keyword evidence="3" id="KW-1003">Cell membrane</keyword>
<gene>
    <name evidence="12" type="ORF">J4Q44_G00209280</name>
</gene>
<feature type="compositionally biased region" description="Polar residues" evidence="9">
    <location>
        <begin position="98"/>
        <end position="107"/>
    </location>
</feature>
<comment type="caution">
    <text evidence="12">The sequence shown here is derived from an EMBL/GenBank/DDBJ whole genome shotgun (WGS) entry which is preliminary data.</text>
</comment>
<feature type="domain" description="Anoctamin transmembrane" evidence="10">
    <location>
        <begin position="533"/>
        <end position="741"/>
    </location>
</feature>
<evidence type="ECO:0000256" key="5">
    <source>
        <dbReference type="ARBA" id="ARBA00022989"/>
    </source>
</evidence>
<feature type="region of interest" description="Disordered" evidence="9">
    <location>
        <begin position="648"/>
        <end position="667"/>
    </location>
</feature>
<dbReference type="GO" id="GO:0005886">
    <property type="term" value="C:plasma membrane"/>
    <property type="evidence" value="ECO:0007669"/>
    <property type="project" value="UniProtKB-SubCell"/>
</dbReference>
<feature type="transmembrane region" description="Helical" evidence="8">
    <location>
        <begin position="429"/>
        <end position="446"/>
    </location>
</feature>